<dbReference type="AlphaFoldDB" id="A0A1D3JG21"/>
<keyword evidence="1" id="KW-0472">Membrane</keyword>
<evidence type="ECO:0008006" key="4">
    <source>
        <dbReference type="Google" id="ProtNLM"/>
    </source>
</evidence>
<dbReference type="Proteomes" id="UP000242942">
    <property type="component" value="Unassembled WGS sequence"/>
</dbReference>
<accession>A0A1D3JG21</accession>
<evidence type="ECO:0000313" key="3">
    <source>
        <dbReference type="Proteomes" id="UP000242942"/>
    </source>
</evidence>
<reference evidence="2 3" key="1">
    <citation type="submission" date="2016-06" db="EMBL/GenBank/DDBJ databases">
        <authorList>
            <consortium name="Pathogen Informatics"/>
        </authorList>
    </citation>
    <scope>NUCLEOTIDE SEQUENCE [LARGE SCALE GENOMIC DNA]</scope>
    <source>
        <strain evidence="2">PocGH01</strain>
    </source>
</reference>
<evidence type="ECO:0000256" key="1">
    <source>
        <dbReference type="SAM" id="Phobius"/>
    </source>
</evidence>
<evidence type="ECO:0000313" key="2">
    <source>
        <dbReference type="EMBL" id="SBT84890.1"/>
    </source>
</evidence>
<protein>
    <recommendedName>
        <fullName evidence="4">PIR protein</fullName>
    </recommendedName>
</protein>
<dbReference type="VEuPathDB" id="PlasmoDB:PocGH01_00236900"/>
<organism evidence="2 3">
    <name type="scientific">Plasmodium ovale</name>
    <name type="common">malaria parasite P. ovale</name>
    <dbReference type="NCBI Taxonomy" id="36330"/>
    <lineage>
        <taxon>Eukaryota</taxon>
        <taxon>Sar</taxon>
        <taxon>Alveolata</taxon>
        <taxon>Apicomplexa</taxon>
        <taxon>Aconoidasida</taxon>
        <taxon>Haemosporida</taxon>
        <taxon>Plasmodiidae</taxon>
        <taxon>Plasmodium</taxon>
        <taxon>Plasmodium (Plasmodium)</taxon>
    </lineage>
</organism>
<keyword evidence="1" id="KW-1133">Transmembrane helix</keyword>
<feature type="transmembrane region" description="Helical" evidence="1">
    <location>
        <begin position="74"/>
        <end position="92"/>
    </location>
</feature>
<keyword evidence="1" id="KW-0812">Transmembrane</keyword>
<gene>
    <name evidence="2" type="primary">PocGH01_00236900</name>
    <name evidence="2" type="ORF">POCGH01_00236900</name>
</gene>
<name>A0A1D3JG21_PLAOA</name>
<proteinExistence type="predicted"/>
<dbReference type="EMBL" id="FLRI01000585">
    <property type="protein sequence ID" value="SBT84890.1"/>
    <property type="molecule type" value="Genomic_DNA"/>
</dbReference>
<keyword evidence="3" id="KW-1185">Reference proteome</keyword>
<sequence>MKEAYFYYKFYVKNDVILQHYKHKYYTIYKTYHNAVFDRHSKVYERCKKENLETYCNIFKINDLNFFGEKIKSLICGIVLLLLLLLYKVIIIPF</sequence>